<evidence type="ECO:0000256" key="7">
    <source>
        <dbReference type="ARBA" id="ARBA00022833"/>
    </source>
</evidence>
<feature type="compositionally biased region" description="Basic and acidic residues" evidence="8">
    <location>
        <begin position="39"/>
        <end position="59"/>
    </location>
</feature>
<feature type="domain" description="Mind bomb SH3 repeat" evidence="9">
    <location>
        <begin position="436"/>
        <end position="497"/>
    </location>
</feature>
<dbReference type="InterPro" id="IPR040847">
    <property type="entry name" value="SH3_15"/>
</dbReference>
<dbReference type="GO" id="GO:0008270">
    <property type="term" value="F:zinc ion binding"/>
    <property type="evidence" value="ECO:0007669"/>
    <property type="project" value="UniProtKB-KW"/>
</dbReference>
<feature type="domain" description="Mind bomb SH3 repeat" evidence="9">
    <location>
        <begin position="858"/>
        <end position="918"/>
    </location>
</feature>
<dbReference type="GO" id="GO:0016567">
    <property type="term" value="P:protein ubiquitination"/>
    <property type="evidence" value="ECO:0007669"/>
    <property type="project" value="UniProtKB-UniPathway"/>
</dbReference>
<dbReference type="PANTHER" id="PTHR24202">
    <property type="entry name" value="E3 UBIQUITIN-PROTEIN LIGASE MIB2"/>
    <property type="match status" value="1"/>
</dbReference>
<protein>
    <submittedName>
        <fullName evidence="10">MIB1 protein</fullName>
    </submittedName>
</protein>
<evidence type="ECO:0000313" key="10">
    <source>
        <dbReference type="EMBL" id="CAH1274655.1"/>
    </source>
</evidence>
<keyword evidence="2" id="KW-0808">Transferase</keyword>
<feature type="domain" description="Mind bomb SH3 repeat" evidence="9">
    <location>
        <begin position="661"/>
        <end position="722"/>
    </location>
</feature>
<keyword evidence="7" id="KW-0862">Zinc</keyword>
<dbReference type="Pfam" id="PF18346">
    <property type="entry name" value="SH3_15"/>
    <property type="match status" value="5"/>
</dbReference>
<reference evidence="10" key="1">
    <citation type="submission" date="2022-01" db="EMBL/GenBank/DDBJ databases">
        <authorList>
            <person name="Braso-Vives M."/>
        </authorList>
    </citation>
    <scope>NUCLEOTIDE SEQUENCE</scope>
</reference>
<feature type="region of interest" description="Disordered" evidence="8">
    <location>
        <begin position="1"/>
        <end position="341"/>
    </location>
</feature>
<keyword evidence="4" id="KW-0677">Repeat</keyword>
<keyword evidence="3" id="KW-0479">Metal-binding</keyword>
<evidence type="ECO:0000259" key="9">
    <source>
        <dbReference type="Pfam" id="PF18346"/>
    </source>
</evidence>
<organism evidence="10 11">
    <name type="scientific">Branchiostoma lanceolatum</name>
    <name type="common">Common lancelet</name>
    <name type="synonym">Amphioxus lanceolatum</name>
    <dbReference type="NCBI Taxonomy" id="7740"/>
    <lineage>
        <taxon>Eukaryota</taxon>
        <taxon>Metazoa</taxon>
        <taxon>Chordata</taxon>
        <taxon>Cephalochordata</taxon>
        <taxon>Leptocardii</taxon>
        <taxon>Amphioxiformes</taxon>
        <taxon>Branchiostomatidae</taxon>
        <taxon>Branchiostoma</taxon>
    </lineage>
</organism>
<proteinExistence type="predicted"/>
<feature type="compositionally biased region" description="Basic and acidic residues" evidence="8">
    <location>
        <begin position="67"/>
        <end position="274"/>
    </location>
</feature>
<evidence type="ECO:0000256" key="6">
    <source>
        <dbReference type="ARBA" id="ARBA00022786"/>
    </source>
</evidence>
<evidence type="ECO:0000256" key="1">
    <source>
        <dbReference type="ARBA" id="ARBA00004906"/>
    </source>
</evidence>
<keyword evidence="6" id="KW-0833">Ubl conjugation pathway</keyword>
<gene>
    <name evidence="10" type="primary">MIB1</name>
    <name evidence="10" type="ORF">BLAG_LOCUS25597</name>
</gene>
<comment type="pathway">
    <text evidence="1">Protein modification; protein ubiquitination.</text>
</comment>
<feature type="domain" description="Mind bomb SH3 repeat" evidence="9">
    <location>
        <begin position="585"/>
        <end position="647"/>
    </location>
</feature>
<feature type="domain" description="Mind bomb SH3 repeat" evidence="9">
    <location>
        <begin position="737"/>
        <end position="797"/>
    </location>
</feature>
<dbReference type="UniPathway" id="UPA00143"/>
<evidence type="ECO:0000256" key="8">
    <source>
        <dbReference type="SAM" id="MobiDB-lite"/>
    </source>
</evidence>
<accession>A0A8K0AEU9</accession>
<dbReference type="Proteomes" id="UP000838412">
    <property type="component" value="Chromosome 9"/>
</dbReference>
<keyword evidence="5" id="KW-0863">Zinc-finger</keyword>
<dbReference type="GO" id="GO:0016740">
    <property type="term" value="F:transferase activity"/>
    <property type="evidence" value="ECO:0007669"/>
    <property type="project" value="UniProtKB-KW"/>
</dbReference>
<keyword evidence="11" id="KW-1185">Reference proteome</keyword>
<name>A0A8K0AEU9_BRALA</name>
<evidence type="ECO:0000256" key="3">
    <source>
        <dbReference type="ARBA" id="ARBA00022723"/>
    </source>
</evidence>
<evidence type="ECO:0000256" key="4">
    <source>
        <dbReference type="ARBA" id="ARBA00022737"/>
    </source>
</evidence>
<dbReference type="AlphaFoldDB" id="A0A8K0AEU9"/>
<sequence>MEPKSKFPQKQNPEDLLAGQKASAGQQQGTAGQQQVNNRLEEVKNRTELVNIRPEEVNNRTELVTSRPEEVDNRREEQVTSRPEEVDNRREEQVTSRPEEVDNRREEQVTSRPEEVDNRREEQVTSRPEEVDNRREEQVTSRPEEVDNRREEQVTSRPEEVDNRREEQVTSRPEEVDNRREEQVTSRPEEVDNRREEQVTSRPEEVDNRREEQVTSRPEEVDNRREEQVTSRPEEVDNRREEQVTSRPEEVDNRREEQVTSRPEEVDNRREEQVTSRPQRHQQAIAEDNTCDADDKSVDQGGEAFEGQANGSMEHVKASHGFEQSSQPIATPKDGNNGADWEDDEAVSEIVNKTIHKGDHVKLHVDSVETLQLLHEGRGEIADLQKAIGETGVAIRTDENEFVHVYFRNHKRVWSINPAALLKVGPTEPSALITEGDLVMIRTDKDQMRDLLKGHGDWVYKMESTLGKSGRVTKITDQGHLCVKVDGKVWRYNPEAVKKILPSGHVHVGAETKMQDVQTVDCVDLVLEKVTMTKMIMMIRKEDCSADWRNTGAENTPPASVLASAPRRGEGSHVHEKASHDIAEGDNVRVTMNQRTLPVIHKQHGLEWHDNMLEVVGMEGKVTKVTAKCVAVQFPNQARWHLAPGCLRRISLKGRDGVPYQKGDLVRVIKDEGKLKKLQSHCGFKRNMEATLGKIGCVMNCKDGKVKVDVMGRTWWFSPAVLSYTTLRERRAHVRDGDYVKVDVDAETFKNCQVCHGGYVDNMKKLLEQVGVVHHVDIDGDAVVYYPDGTRWCINAMSLGKVDPGECASVDVSGVLEVGDWVKVESDKNKIRYVQETTDDLKEVFGSGDISSPGVARGDLVKIAVDFNKLRMLQDGHGGFVDKMDEACGKTGRLMNVHDGDRLRVKVIGTTFFLNPQLVTRQGNPGLAGQTIEIVLVTGNQPQSVFLANMTGVQVGAWCVSHVENVHTMEACVLLGTSQDDSLAVCVAVAMAMLVVMTVEPANDVQENYRSEKKLMMKIMTMMLEGKDQGRKWM</sequence>
<evidence type="ECO:0000256" key="2">
    <source>
        <dbReference type="ARBA" id="ARBA00022679"/>
    </source>
</evidence>
<evidence type="ECO:0000256" key="5">
    <source>
        <dbReference type="ARBA" id="ARBA00022771"/>
    </source>
</evidence>
<evidence type="ECO:0000313" key="11">
    <source>
        <dbReference type="Proteomes" id="UP000838412"/>
    </source>
</evidence>
<dbReference type="PANTHER" id="PTHR24202:SF4">
    <property type="entry name" value="E3 UBIQUITIN-PROTEIN LIGASE MIB2-RELATED"/>
    <property type="match status" value="1"/>
</dbReference>
<feature type="compositionally biased region" description="Low complexity" evidence="8">
    <location>
        <begin position="18"/>
        <end position="35"/>
    </location>
</feature>
<dbReference type="EMBL" id="OV696694">
    <property type="protein sequence ID" value="CAH1274655.1"/>
    <property type="molecule type" value="Genomic_DNA"/>
</dbReference>
<dbReference type="GO" id="GO:0005737">
    <property type="term" value="C:cytoplasm"/>
    <property type="evidence" value="ECO:0007669"/>
    <property type="project" value="TreeGrafter"/>
</dbReference>